<evidence type="ECO:0000313" key="14">
    <source>
        <dbReference type="EMBL" id="VAZ91671.1"/>
    </source>
</evidence>
<evidence type="ECO:0000313" key="17">
    <source>
        <dbReference type="Proteomes" id="UP000279331"/>
    </source>
</evidence>
<dbReference type="Pfam" id="PF06778">
    <property type="entry name" value="Chlor_dismutase"/>
    <property type="match status" value="1"/>
</dbReference>
<evidence type="ECO:0000256" key="9">
    <source>
        <dbReference type="ARBA" id="ARBA00049896"/>
    </source>
</evidence>
<dbReference type="SUPFAM" id="SSF54909">
    <property type="entry name" value="Dimeric alpha+beta barrel"/>
    <property type="match status" value="1"/>
</dbReference>
<comment type="similarity">
    <text evidence="11">Belongs to the ChdC family. Type 2 subfamily.</text>
</comment>
<dbReference type="OrthoDB" id="9773646at2"/>
<evidence type="ECO:0000256" key="7">
    <source>
        <dbReference type="ARBA" id="ARBA00029882"/>
    </source>
</evidence>
<protein>
    <recommendedName>
        <fullName evidence="1 11">Coproheme decarboxylase</fullName>
        <ecNumber evidence="10 11">1.3.98.5</ecNumber>
    </recommendedName>
    <alternativeName>
        <fullName evidence="7 11">Coproheme III oxidative decarboxylase</fullName>
    </alternativeName>
    <alternativeName>
        <fullName evidence="8 11">Hydrogen peroxide-dependent heme synthase</fullName>
    </alternativeName>
</protein>
<dbReference type="PANTHER" id="PTHR36843">
    <property type="entry name" value="HEME-DEPENDENT PEROXIDASE YWFI-RELATED"/>
    <property type="match status" value="1"/>
</dbReference>
<comment type="pathway">
    <text evidence="11">Porphyrin-containing compound metabolism; protoheme biosynthesis.</text>
</comment>
<comment type="catalytic activity">
    <reaction evidence="11">
        <text>Fe-coproporphyrin III + H2O2 + H(+) = harderoheme III + CO2 + 2 H2O</text>
        <dbReference type="Rhea" id="RHEA:57940"/>
        <dbReference type="ChEBI" id="CHEBI:15377"/>
        <dbReference type="ChEBI" id="CHEBI:15378"/>
        <dbReference type="ChEBI" id="CHEBI:16240"/>
        <dbReference type="ChEBI" id="CHEBI:16526"/>
        <dbReference type="ChEBI" id="CHEBI:68438"/>
        <dbReference type="ChEBI" id="CHEBI:142463"/>
    </reaction>
</comment>
<evidence type="ECO:0000256" key="3">
    <source>
        <dbReference type="ARBA" id="ARBA00022723"/>
    </source>
</evidence>
<gene>
    <name evidence="13" type="primary">cld</name>
    <name evidence="11" type="synonym">chdC</name>
    <name evidence="12" type="ORF">B4U45_25305</name>
    <name evidence="13" type="ORF">LAUMK42_02098</name>
    <name evidence="14" type="ORF">LAUMK4_01883</name>
</gene>
<keyword evidence="5 11" id="KW-0408">Iron</keyword>
<dbReference type="Proteomes" id="UP000279331">
    <property type="component" value="Unassembled WGS sequence"/>
</dbReference>
<dbReference type="EMBL" id="UPHM01000038">
    <property type="protein sequence ID" value="VAZ91671.1"/>
    <property type="molecule type" value="Genomic_DNA"/>
</dbReference>
<dbReference type="RefSeq" id="WP_075550002.1">
    <property type="nucleotide sequence ID" value="NZ_CADEAW010000010.1"/>
</dbReference>
<evidence type="ECO:0000313" key="12">
    <source>
        <dbReference type="EMBL" id="ORC09423.1"/>
    </source>
</evidence>
<evidence type="ECO:0000256" key="4">
    <source>
        <dbReference type="ARBA" id="ARBA00023002"/>
    </source>
</evidence>
<keyword evidence="16" id="KW-1185">Reference proteome</keyword>
<reference evidence="16 17" key="2">
    <citation type="submission" date="2018-09" db="EMBL/GenBank/DDBJ databases">
        <authorList>
            <person name="Tagini F."/>
        </authorList>
    </citation>
    <scope>NUCLEOTIDE SEQUENCE [LARGE SCALE GENOMIC DNA]</scope>
    <source>
        <strain evidence="14 16">MK4</strain>
        <strain evidence="13 17">MK42</strain>
    </source>
</reference>
<dbReference type="InterPro" id="IPR010644">
    <property type="entry name" value="ChdC/CLD"/>
</dbReference>
<dbReference type="FunFam" id="3.30.70.1030:FF:000001">
    <property type="entry name" value="Chlorite dismutase"/>
    <property type="match status" value="1"/>
</dbReference>
<keyword evidence="3 11" id="KW-0479">Metal-binding</keyword>
<dbReference type="EMBL" id="UPHL01000049">
    <property type="protein sequence ID" value="VAZ83285.1"/>
    <property type="molecule type" value="Genomic_DNA"/>
</dbReference>
<evidence type="ECO:0000256" key="11">
    <source>
        <dbReference type="HAMAP-Rule" id="MF_02244"/>
    </source>
</evidence>
<dbReference type="PANTHER" id="PTHR36843:SF1">
    <property type="entry name" value="COPROHEME DECARBOXYLASE"/>
    <property type="match status" value="1"/>
</dbReference>
<dbReference type="InterPro" id="IPR011008">
    <property type="entry name" value="Dimeric_a/b-barrel"/>
</dbReference>
<evidence type="ECO:0000256" key="5">
    <source>
        <dbReference type="ARBA" id="ARBA00023004"/>
    </source>
</evidence>
<proteinExistence type="inferred from homology"/>
<evidence type="ECO:0000313" key="13">
    <source>
        <dbReference type="EMBL" id="VAZ83285.1"/>
    </source>
</evidence>
<dbReference type="AlphaFoldDB" id="A0A1X0LGF9"/>
<dbReference type="Proteomes" id="UP000192335">
    <property type="component" value="Unassembled WGS sequence"/>
</dbReference>
<dbReference type="Gene3D" id="3.30.70.1030">
    <property type="entry name" value="Apc35880, domain 1"/>
    <property type="match status" value="2"/>
</dbReference>
<evidence type="ECO:0000256" key="8">
    <source>
        <dbReference type="ARBA" id="ARBA00030236"/>
    </source>
</evidence>
<dbReference type="HAMAP" id="MF_02244">
    <property type="entry name" value="Coproheme_decarbox_2"/>
    <property type="match status" value="1"/>
</dbReference>
<comment type="catalytic activity">
    <reaction evidence="9">
        <text>Fe-coproporphyrin III + 2 H2O2 + 2 H(+) = heme b + 2 CO2 + 4 H2O</text>
        <dbReference type="Rhea" id="RHEA:56516"/>
        <dbReference type="ChEBI" id="CHEBI:15377"/>
        <dbReference type="ChEBI" id="CHEBI:15378"/>
        <dbReference type="ChEBI" id="CHEBI:16240"/>
        <dbReference type="ChEBI" id="CHEBI:16526"/>
        <dbReference type="ChEBI" id="CHEBI:60344"/>
        <dbReference type="ChEBI" id="CHEBI:68438"/>
        <dbReference type="EC" id="1.3.98.5"/>
    </reaction>
    <physiologicalReaction direction="left-to-right" evidence="9">
        <dbReference type="Rhea" id="RHEA:56517"/>
    </physiologicalReaction>
</comment>
<comment type="cofactor">
    <cofactor evidence="11">
        <name>Fe-coproporphyrin III</name>
        <dbReference type="ChEBI" id="CHEBI:68438"/>
    </cofactor>
    <text evidence="11">Fe-coproporphyrin III acts as both substrate and redox cofactor.</text>
</comment>
<accession>A0A1X0LGF9</accession>
<dbReference type="EC" id="1.3.98.5" evidence="10 11"/>
<evidence type="ECO:0000256" key="10">
    <source>
        <dbReference type="ARBA" id="ARBA00050019"/>
    </source>
</evidence>
<dbReference type="GeneID" id="66600732"/>
<keyword evidence="6 11" id="KW-0350">Heme biosynthesis</keyword>
<comment type="catalytic activity">
    <reaction evidence="11">
        <text>harderoheme III + H2O2 + H(+) = heme b + CO2 + 2 H2O</text>
        <dbReference type="Rhea" id="RHEA:57944"/>
        <dbReference type="ChEBI" id="CHEBI:15377"/>
        <dbReference type="ChEBI" id="CHEBI:15378"/>
        <dbReference type="ChEBI" id="CHEBI:16240"/>
        <dbReference type="ChEBI" id="CHEBI:16526"/>
        <dbReference type="ChEBI" id="CHEBI:60344"/>
        <dbReference type="ChEBI" id="CHEBI:142463"/>
    </reaction>
</comment>
<name>A0A1X0LGF9_9MYCO</name>
<evidence type="ECO:0000256" key="1">
    <source>
        <dbReference type="ARBA" id="ARBA00014413"/>
    </source>
</evidence>
<keyword evidence="2 11" id="KW-0349">Heme</keyword>
<feature type="active site" evidence="11">
    <location>
        <position position="141"/>
    </location>
</feature>
<keyword evidence="4 11" id="KW-0560">Oxidoreductase</keyword>
<dbReference type="NCBIfam" id="NF042928">
    <property type="entry name" value="HemQ_actino"/>
    <property type="match status" value="1"/>
</dbReference>
<comment type="caution">
    <text evidence="13">The sequence shown here is derived from an EMBL/GenBank/DDBJ whole genome shotgun (WGS) entry which is preliminary data.</text>
</comment>
<organism evidence="13 17">
    <name type="scientific">Mycobacterium persicum</name>
    <dbReference type="NCBI Taxonomy" id="1487726"/>
    <lineage>
        <taxon>Bacteria</taxon>
        <taxon>Bacillati</taxon>
        <taxon>Actinomycetota</taxon>
        <taxon>Actinomycetes</taxon>
        <taxon>Mycobacteriales</taxon>
        <taxon>Mycobacteriaceae</taxon>
        <taxon>Mycobacterium</taxon>
    </lineage>
</organism>
<dbReference type="EMBL" id="MWQA01000001">
    <property type="protein sequence ID" value="ORC09423.1"/>
    <property type="molecule type" value="Genomic_DNA"/>
</dbReference>
<sequence length="239" mass="27210">MARPDAKLDAKLDFAALNATIRYLMFSVFAVRPGELGEQRDAVIDDAAMFFKQQEERGVVVRGLYDVAGLRADADFMIWTHAERVEALQATYADFRRTTALGRVCTPVWSSVALHRPAEFNKSHIPAFLAGEEPGAYICVYPFVRSYEWYLLPDEERRRMLAEHGMAAREYKDVRANTVPAFALGDYEWILAFEAPELHRIVDLMRELRATDARRHTRAETPFFSGPRVPVEQLVGSLP</sequence>
<reference evidence="12 15" key="1">
    <citation type="submission" date="2017-02" db="EMBL/GenBank/DDBJ databases">
        <title>Mycobacterium kansasii genomes.</title>
        <authorList>
            <person name="Borowka P."/>
            <person name="Strapagiel D."/>
            <person name="Marciniak B."/>
            <person name="Lach J."/>
            <person name="Bakula Z."/>
            <person name="Van Ingen J."/>
            <person name="Safianowska A."/>
            <person name="Brzostek A."/>
            <person name="Dziadek J."/>
            <person name="Jagielski T."/>
        </authorList>
    </citation>
    <scope>NUCLEOTIDE SEQUENCE [LARGE SCALE GENOMIC DNA]</scope>
    <source>
        <strain evidence="12 15">12MK</strain>
    </source>
</reference>
<comment type="function">
    <text evidence="11">Involved in coproporphyrin-dependent heme b biosynthesis. Catalyzes the decarboxylation of Fe-coproporphyrin III (coproheme) to heme b (protoheme IX), the last step of the pathway. The reaction occurs in a stepwise manner with a three-propionate intermediate.</text>
</comment>
<evidence type="ECO:0000256" key="2">
    <source>
        <dbReference type="ARBA" id="ARBA00022617"/>
    </source>
</evidence>
<dbReference type="GO" id="GO:0016634">
    <property type="term" value="F:oxidoreductase activity, acting on the CH-CH group of donors, oxygen as acceptor"/>
    <property type="evidence" value="ECO:0007669"/>
    <property type="project" value="UniProtKB-UniRule"/>
</dbReference>
<dbReference type="GO" id="GO:0006785">
    <property type="term" value="P:heme B biosynthetic process"/>
    <property type="evidence" value="ECO:0007669"/>
    <property type="project" value="UniProtKB-UniRule"/>
</dbReference>
<evidence type="ECO:0000256" key="6">
    <source>
        <dbReference type="ARBA" id="ARBA00023133"/>
    </source>
</evidence>
<dbReference type="Proteomes" id="UP000271464">
    <property type="component" value="Unassembled WGS sequence"/>
</dbReference>
<evidence type="ECO:0000313" key="15">
    <source>
        <dbReference type="Proteomes" id="UP000192335"/>
    </source>
</evidence>
<dbReference type="GO" id="GO:0046872">
    <property type="term" value="F:metal ion binding"/>
    <property type="evidence" value="ECO:0007669"/>
    <property type="project" value="UniProtKB-KW"/>
</dbReference>
<evidence type="ECO:0000313" key="16">
    <source>
        <dbReference type="Proteomes" id="UP000271464"/>
    </source>
</evidence>
<feature type="binding site" description="axial binding residue" evidence="11">
    <location>
        <position position="164"/>
    </location>
    <ligand>
        <name>Fe-coproporphyrin III</name>
        <dbReference type="ChEBI" id="CHEBI:68438"/>
    </ligand>
    <ligandPart>
        <name>Fe</name>
        <dbReference type="ChEBI" id="CHEBI:18248"/>
    </ligandPart>
</feature>
<dbReference type="GO" id="GO:0020037">
    <property type="term" value="F:heme binding"/>
    <property type="evidence" value="ECO:0007669"/>
    <property type="project" value="InterPro"/>
</dbReference>